<keyword evidence="1" id="KW-0663">Pyridoxal phosphate</keyword>
<dbReference type="OMA" id="TGNCHKW"/>
<proteinExistence type="predicted"/>
<reference evidence="3" key="1">
    <citation type="submission" date="2021-01" db="EMBL/GenBank/DDBJ databases">
        <authorList>
            <consortium name="Genoscope - CEA"/>
            <person name="William W."/>
        </authorList>
    </citation>
    <scope>NUCLEOTIDE SEQUENCE</scope>
</reference>
<dbReference type="InterPro" id="IPR000192">
    <property type="entry name" value="Aminotrans_V_dom"/>
</dbReference>
<dbReference type="PANTHER" id="PTHR43092:SF2">
    <property type="entry name" value="HERCYNYLCYSTEINE SULFOXIDE LYASE"/>
    <property type="match status" value="1"/>
</dbReference>
<comment type="caution">
    <text evidence="3">The sequence shown here is derived from an EMBL/GenBank/DDBJ whole genome shotgun (WGS) entry which is preliminary data.</text>
</comment>
<evidence type="ECO:0000313" key="4">
    <source>
        <dbReference type="Proteomes" id="UP000688137"/>
    </source>
</evidence>
<evidence type="ECO:0000259" key="2">
    <source>
        <dbReference type="Pfam" id="PF00266"/>
    </source>
</evidence>
<name>A0A8S1NBP0_PARPR</name>
<dbReference type="EMBL" id="CAJJDM010000079">
    <property type="protein sequence ID" value="CAD8086435.1"/>
    <property type="molecule type" value="Genomic_DNA"/>
</dbReference>
<keyword evidence="4" id="KW-1185">Reference proteome</keyword>
<gene>
    <name evidence="3" type="ORF">PPRIM_AZ9-3.1.T0760197</name>
</gene>
<dbReference type="Pfam" id="PF00266">
    <property type="entry name" value="Aminotran_5"/>
    <property type="match status" value="1"/>
</dbReference>
<evidence type="ECO:0000313" key="3">
    <source>
        <dbReference type="EMBL" id="CAD8086435.1"/>
    </source>
</evidence>
<organism evidence="3 4">
    <name type="scientific">Paramecium primaurelia</name>
    <dbReference type="NCBI Taxonomy" id="5886"/>
    <lineage>
        <taxon>Eukaryota</taxon>
        <taxon>Sar</taxon>
        <taxon>Alveolata</taxon>
        <taxon>Ciliophora</taxon>
        <taxon>Intramacronucleata</taxon>
        <taxon>Oligohymenophorea</taxon>
        <taxon>Peniculida</taxon>
        <taxon>Parameciidae</taxon>
        <taxon>Paramecium</taxon>
    </lineage>
</organism>
<evidence type="ECO:0000256" key="1">
    <source>
        <dbReference type="ARBA" id="ARBA00022898"/>
    </source>
</evidence>
<protein>
    <recommendedName>
        <fullName evidence="2">Aminotransferase class V domain-containing protein</fullName>
    </recommendedName>
</protein>
<dbReference type="PANTHER" id="PTHR43092">
    <property type="entry name" value="L-CYSTEINE DESULFHYDRASE"/>
    <property type="match status" value="1"/>
</dbReference>
<sequence length="385" mass="44584">MNTFGQNIKEDFIIENGFVCVNHSSFGFVPKQVFQLRIQHYTKFLQNPDRFTKIDYPKYTIEIRKTAAEFLNADFNQCMLTSNSAEAFNSIIRNLGLTENDTILYFSTAYPMVQNTIQFMTSNYNVKQNRIELKRQHLEKQKILSLFEKQLKTQKITIAVFDNISAQPSLIMPIKELISLCKKYNVISIVDAAHGAGITVLDIKDLDPDFLFTNFNKWAFCPSGINILYLKEQYLNKIHHNTISVNYGNGLAKECEFSGTKDFSLSLSLIDGVNFIKKYGLNQIIKYSEDLAWEGANLVAQIWQTELLVNDKSMHSAMVNVRIPHQDQNYCRECQKKCFEKYNVFLVVFKYDDLNWSRLSASLYNTIADYEYAARCYLKVLKGEE</sequence>
<dbReference type="Proteomes" id="UP000688137">
    <property type="component" value="Unassembled WGS sequence"/>
</dbReference>
<dbReference type="AlphaFoldDB" id="A0A8S1NBP0"/>
<accession>A0A8S1NBP0</accession>
<feature type="domain" description="Aminotransferase class V" evidence="2">
    <location>
        <begin position="30"/>
        <end position="325"/>
    </location>
</feature>